<name>A0A1C2DDC0_9HYPH</name>
<dbReference type="STRING" id="1566387.QV13_24395"/>
<dbReference type="InterPro" id="IPR019646">
    <property type="entry name" value="Aminoglyc_AdlTrfase"/>
</dbReference>
<comment type="caution">
    <text evidence="1">The sequence shown here is derived from an EMBL/GenBank/DDBJ whole genome shotgun (WGS) entry which is preliminary data.</text>
</comment>
<sequence>MNEQAEIPDQERWVAWQPAELAQRLRDVARPWCIVGGWALDLWHGAETRDHGDLEFTILREDLGAFRRALGDLEFYTVHDGVLERLAVDREPAAEIFQIWGFDRAAGRWRVDMMIEPGTDDGWVYKRATEIRRPRSEMVMRTAGGIPYLNPSAVLLFKAKYQRPKDEADFAAALPKLAAPERTWLRDCLELLHPGHGWTKAL</sequence>
<accession>A0A1C2DDC0</accession>
<gene>
    <name evidence="1" type="ORF">QV13_24395</name>
</gene>
<dbReference type="InterPro" id="IPR043519">
    <property type="entry name" value="NT_sf"/>
</dbReference>
<organism evidence="1 2">
    <name type="scientific">Mesorhizobium hungaricum</name>
    <dbReference type="NCBI Taxonomy" id="1566387"/>
    <lineage>
        <taxon>Bacteria</taxon>
        <taxon>Pseudomonadati</taxon>
        <taxon>Pseudomonadota</taxon>
        <taxon>Alphaproteobacteria</taxon>
        <taxon>Hyphomicrobiales</taxon>
        <taxon>Phyllobacteriaceae</taxon>
        <taxon>Mesorhizobium</taxon>
    </lineage>
</organism>
<protein>
    <submittedName>
        <fullName evidence="1">Amino acid transporter</fullName>
    </submittedName>
</protein>
<dbReference type="Proteomes" id="UP000094412">
    <property type="component" value="Unassembled WGS sequence"/>
</dbReference>
<proteinExistence type="predicted"/>
<dbReference type="OrthoDB" id="9800567at2"/>
<dbReference type="AlphaFoldDB" id="A0A1C2DDC0"/>
<dbReference type="Gene3D" id="3.30.460.40">
    <property type="match status" value="1"/>
</dbReference>
<dbReference type="SUPFAM" id="SSF81301">
    <property type="entry name" value="Nucleotidyltransferase"/>
    <property type="match status" value="1"/>
</dbReference>
<reference evidence="1 2" key="1">
    <citation type="submission" date="2016-08" db="EMBL/GenBank/DDBJ databases">
        <title>Whole genome sequence of Mesorhizobium sp. strain UASWS1009 isolated from industrial sewage.</title>
        <authorList>
            <person name="Crovadore J."/>
            <person name="Calmin G."/>
            <person name="Chablais R."/>
            <person name="Cochard B."/>
            <person name="Lefort F."/>
        </authorList>
    </citation>
    <scope>NUCLEOTIDE SEQUENCE [LARGE SCALE GENOMIC DNA]</scope>
    <source>
        <strain evidence="1 2">UASWS1009</strain>
    </source>
</reference>
<evidence type="ECO:0000313" key="1">
    <source>
        <dbReference type="EMBL" id="OCX12739.1"/>
    </source>
</evidence>
<dbReference type="Pfam" id="PF10706">
    <property type="entry name" value="Aminoglyc_resit"/>
    <property type="match status" value="1"/>
</dbReference>
<keyword evidence="2" id="KW-1185">Reference proteome</keyword>
<dbReference type="EMBL" id="MDEO01000036">
    <property type="protein sequence ID" value="OCX12739.1"/>
    <property type="molecule type" value="Genomic_DNA"/>
</dbReference>
<evidence type="ECO:0000313" key="2">
    <source>
        <dbReference type="Proteomes" id="UP000094412"/>
    </source>
</evidence>
<dbReference type="RefSeq" id="WP_024924141.1">
    <property type="nucleotide sequence ID" value="NZ_MDEO01000036.1"/>
</dbReference>